<name>A0A8H6Y484_9AGAR</name>
<comment type="caution">
    <text evidence="2">The sequence shown here is derived from an EMBL/GenBank/DDBJ whole genome shotgun (WGS) entry which is preliminary data.</text>
</comment>
<accession>A0A8H6Y484</accession>
<feature type="region of interest" description="Disordered" evidence="1">
    <location>
        <begin position="490"/>
        <end position="513"/>
    </location>
</feature>
<evidence type="ECO:0000256" key="1">
    <source>
        <dbReference type="SAM" id="MobiDB-lite"/>
    </source>
</evidence>
<evidence type="ECO:0000313" key="2">
    <source>
        <dbReference type="EMBL" id="KAF7352139.1"/>
    </source>
</evidence>
<evidence type="ECO:0000313" key="3">
    <source>
        <dbReference type="Proteomes" id="UP000620124"/>
    </source>
</evidence>
<keyword evidence="3" id="KW-1185">Reference proteome</keyword>
<reference evidence="2" key="1">
    <citation type="submission" date="2020-05" db="EMBL/GenBank/DDBJ databases">
        <title>Mycena genomes resolve the evolution of fungal bioluminescence.</title>
        <authorList>
            <person name="Tsai I.J."/>
        </authorList>
    </citation>
    <scope>NUCLEOTIDE SEQUENCE</scope>
    <source>
        <strain evidence="2">CCC161011</strain>
    </source>
</reference>
<dbReference type="Proteomes" id="UP000620124">
    <property type="component" value="Unassembled WGS sequence"/>
</dbReference>
<gene>
    <name evidence="2" type="ORF">MVEN_01177100</name>
</gene>
<feature type="region of interest" description="Disordered" evidence="1">
    <location>
        <begin position="582"/>
        <end position="601"/>
    </location>
</feature>
<protein>
    <submittedName>
        <fullName evidence="2">F-box domain-containing protein</fullName>
    </submittedName>
</protein>
<sequence length="636" mass="67760">MYIMAPPPSSPRSLAQLSNDPVPTRTRLILRFLSPFCPPLQTVLSKNTLAKMYTDQSSSYLRVDTVHPGHDDHLYREISKSSTSQLCADIVNNDQEGPLSSAKVTPNDAYPIHPILSLPPELLSLIFIHCLPSSAQGRQELHPSTAPLLLTRICGAWRALALRTSALWASVAFELFQTSYSSALTSVHPVLHAPPLELQLRKLAWWLAQGAAHPLTLYLHYRQQLPEAVPLLMMHAVRLAEADLFLHPATLAAFNSAAATSGGELELPLLRRLLLGSFPIRSRFNADVEGAARITAFANAPRLTDVSLLKLPPSAVALPWTQLTCFHASFSLGQPPVPSLAPFAPIPAGGDQESEDSESDITHKSLTSLTLRTHPATPVPLSVFLGGGALGLGASDSGSAALLTLPSLSSLALPPLFPSDITTFATFASRSRLSHTLRELTLALAPLPSGAILTVLAPLKRLEKLELSHPGEEVLEDILSSLAKTIREGDGDAVESAGGEDGTGTDEDGDARTPFLPRLRELHVDCFRGKPPYAALQVALEARWDIGCASSRAAPGIGVTQLRSFVLTTLTLAPKTAIATTTTTPYASPSPFSHPDPDAEAGAELDADATHLAALRALKTRGMDVSVACVYGGSVV</sequence>
<proteinExistence type="predicted"/>
<dbReference type="AlphaFoldDB" id="A0A8H6Y484"/>
<organism evidence="2 3">
    <name type="scientific">Mycena venus</name>
    <dbReference type="NCBI Taxonomy" id="2733690"/>
    <lineage>
        <taxon>Eukaryota</taxon>
        <taxon>Fungi</taxon>
        <taxon>Dikarya</taxon>
        <taxon>Basidiomycota</taxon>
        <taxon>Agaricomycotina</taxon>
        <taxon>Agaricomycetes</taxon>
        <taxon>Agaricomycetidae</taxon>
        <taxon>Agaricales</taxon>
        <taxon>Marasmiineae</taxon>
        <taxon>Mycenaceae</taxon>
        <taxon>Mycena</taxon>
    </lineage>
</organism>
<dbReference type="EMBL" id="JACAZI010000009">
    <property type="protein sequence ID" value="KAF7352139.1"/>
    <property type="molecule type" value="Genomic_DNA"/>
</dbReference>
<dbReference type="OrthoDB" id="2269034at2759"/>